<evidence type="ECO:0000313" key="1">
    <source>
        <dbReference type="EMBL" id="BEP28909.1"/>
    </source>
</evidence>
<dbReference type="RefSeq" id="WP_338537207.1">
    <property type="nucleotide sequence ID" value="NZ_AP028654.1"/>
</dbReference>
<dbReference type="Proteomes" id="UP001321786">
    <property type="component" value="Chromosome"/>
</dbReference>
<dbReference type="KEGG" id="hprf:HLPR_12400"/>
<gene>
    <name evidence="1" type="ORF">HLPR_12400</name>
</gene>
<evidence type="ECO:0000313" key="2">
    <source>
        <dbReference type="Proteomes" id="UP001321786"/>
    </source>
</evidence>
<sequence>MRKYINAEAMQHAMKLAQMGATVQQINSKMCYVTFDLKEDIKLEYVYNINSKEKYFLERIKPYPLPIKVFDSEEDLIDIIQIDLEQFKSAINSHNLSDFIKINKRLNKTIKKFEDLFLYYNVPTIEMDIIMEEISKIEEEIDKTKEISKRIYFKKDPENL</sequence>
<proteinExistence type="predicted"/>
<dbReference type="EMBL" id="AP028654">
    <property type="protein sequence ID" value="BEP28909.1"/>
    <property type="molecule type" value="Genomic_DNA"/>
</dbReference>
<reference evidence="1 2" key="1">
    <citation type="submission" date="2023-08" db="EMBL/GenBank/DDBJ databases">
        <title>Helicovermis profunda gen. nov., sp. nov., a novel mesophilic, fermentative bacterium within the Bacillota from a deep-sea hydrothermal vent chimney.</title>
        <authorList>
            <person name="Miyazaki U."/>
            <person name="Mizutani D."/>
            <person name="Hashimoto Y."/>
            <person name="Tame A."/>
            <person name="Sawayama S."/>
            <person name="Miyazaki J."/>
            <person name="Takai K."/>
            <person name="Nakagawa S."/>
        </authorList>
    </citation>
    <scope>NUCLEOTIDE SEQUENCE [LARGE SCALE GENOMIC DNA]</scope>
    <source>
        <strain evidence="1 2">S502</strain>
    </source>
</reference>
<dbReference type="AlphaFoldDB" id="A0AAU9EC42"/>
<accession>A0AAU9EC42</accession>
<organism evidence="1 2">
    <name type="scientific">Helicovermis profundi</name>
    <dbReference type="NCBI Taxonomy" id="3065157"/>
    <lineage>
        <taxon>Bacteria</taxon>
        <taxon>Bacillati</taxon>
        <taxon>Bacillota</taxon>
        <taxon>Clostridia</taxon>
        <taxon>Helicovermis</taxon>
    </lineage>
</organism>
<protein>
    <submittedName>
        <fullName evidence="1">Uncharacterized protein</fullName>
    </submittedName>
</protein>
<name>A0AAU9EC42_9FIRM</name>
<keyword evidence="2" id="KW-1185">Reference proteome</keyword>